<keyword evidence="1" id="KW-0732">Signal</keyword>
<dbReference type="PANTHER" id="PTHR43173">
    <property type="entry name" value="ABC1 FAMILY PROTEIN"/>
    <property type="match status" value="1"/>
</dbReference>
<evidence type="ECO:0008006" key="4">
    <source>
        <dbReference type="Google" id="ProtNLM"/>
    </source>
</evidence>
<dbReference type="EMBL" id="KV878179">
    <property type="protein sequence ID" value="OJI88609.1"/>
    <property type="molecule type" value="Genomic_DNA"/>
</dbReference>
<dbReference type="GO" id="GO:0051118">
    <property type="term" value="F:glucan endo-1,3-alpha-glucosidase activity"/>
    <property type="evidence" value="ECO:0007669"/>
    <property type="project" value="InterPro"/>
</dbReference>
<dbReference type="AlphaFoldDB" id="A0A1L9NH61"/>
<organism evidence="2 3">
    <name type="scientific">Aspergillus tubingensis (strain CBS 134.48)</name>
    <dbReference type="NCBI Taxonomy" id="767770"/>
    <lineage>
        <taxon>Eukaryota</taxon>
        <taxon>Fungi</taxon>
        <taxon>Dikarya</taxon>
        <taxon>Ascomycota</taxon>
        <taxon>Pezizomycotina</taxon>
        <taxon>Eurotiomycetes</taxon>
        <taxon>Eurotiomycetidae</taxon>
        <taxon>Eurotiales</taxon>
        <taxon>Aspergillaceae</taxon>
        <taxon>Aspergillus</taxon>
        <taxon>Aspergillus subgen. Circumdati</taxon>
    </lineage>
</organism>
<evidence type="ECO:0000313" key="2">
    <source>
        <dbReference type="EMBL" id="OJI88609.1"/>
    </source>
</evidence>
<accession>A0A1L9NH61</accession>
<feature type="signal peptide" evidence="1">
    <location>
        <begin position="1"/>
        <end position="27"/>
    </location>
</feature>
<dbReference type="VEuPathDB" id="FungiDB:ASPTUDRAFT_159522"/>
<keyword evidence="3" id="KW-1185">Reference proteome</keyword>
<name>A0A1L9NH61_ASPTC</name>
<protein>
    <recommendedName>
        <fullName evidence="4">Carbohydrate-binding module family 24 protein</fullName>
    </recommendedName>
</protein>
<dbReference type="Gene3D" id="3.20.20.80">
    <property type="entry name" value="Glycosidases"/>
    <property type="match status" value="1"/>
</dbReference>
<gene>
    <name evidence="2" type="ORF">ASPTUDRAFT_159522</name>
</gene>
<dbReference type="CDD" id="cd11577">
    <property type="entry name" value="GH71"/>
    <property type="match status" value="1"/>
</dbReference>
<dbReference type="PANTHER" id="PTHR43173:SF33">
    <property type="entry name" value="ASCUS WALL ENDO-1,3-ALPHA-GLUCANASE-RELATED"/>
    <property type="match status" value="1"/>
</dbReference>
<dbReference type="InterPro" id="IPR051130">
    <property type="entry name" value="Mito_struct-func_regulator"/>
</dbReference>
<proteinExistence type="predicted"/>
<evidence type="ECO:0000313" key="3">
    <source>
        <dbReference type="Proteomes" id="UP000184304"/>
    </source>
</evidence>
<dbReference type="OrthoDB" id="1046782at2759"/>
<dbReference type="InterPro" id="IPR005197">
    <property type="entry name" value="Glyco_hydro_71"/>
</dbReference>
<sequence length="1031" mass="112543">MLRSYFLMPPMGFVFHILFLFVAHVHARAVFAHFMVSNTEGYTVDDWEAEMALAIEAKIDAFALNIAAGQAVNTASVANAFLAAENAGFYLFFSFDYAGNGAWDKADVIDYISAYNSPNVYFYYKDKPFVSTFEGPANAEDWVDIKSETGCFFIPDWSSLGAMEAMEQADGVADGLFSWAAWPDGPADIDTYTDASYINYLEGKPYMMPVSPWFFTNMPGYNKNWLWRGDDMWFDRWNQALFIAPEFIEIISWNDFGESHYIGPIKSSNDPLANKTYTAFDTGLAPYNYVLNMPHDGWRDFLPYVIETYKNNISTITQEGVTGWYRLNKAGACSSDGGTTGNTASELQVEYWPYEIVQDKIFYSALLGSQADITVSVGGTDLGASWTATPSGDVGVYHGSVSFSGHSGAVVITISRGGATIASIDGQSISSGCAAASDIENWNAWVGSSMSSNTISVTPATSLSNETCIEGWGAGNFLGLCSAACSWGYCPITACVCSKLGPPPTVPEETGVEGYPISGEDASYSGLCSFDCNHGYCPSTACGTVEVTLTVPTVSDFAAKACTAGEGTGDFVNLCAFGCAHGYCPIHACNCTATGTLDLFSVVNSSATAHLLSGDDDYGLCDFACERDRCYDQCELGDAYSDSDELSCTDDDTRSWCEVTSPCNYNLTISTLEDLDIQSAYMQDECISYYMLTVLYNLIDEVVANYTEIMADNNYNKTLKYYKEYVESNITSTLASVMEWAPAGPGLSYFDCVIEWKGKNESATSCPNYSATGVFNVYYEVKNSTEFEEMLLEDYGIQPDWFKYGTEKDSYLCDGESILAPSCHDSVVTYINIPKKADYVNITDPRVVVEKALPNLDNLQANILAVQLQILLGSWPGFTDDIVQSISFAVELLLQAVSSMQEVVAIGKAEEAWKKKEMIEDIISAIFLAIPFVGEADAISDIFLDVSRVATVVGDTAIVADSIYEIVEDPDNRVATILTTLLLVGQRSAEEYGTMAAARRDIPDETIESLGPVFKEKNTQIENLVKDCAAA</sequence>
<dbReference type="Pfam" id="PF03659">
    <property type="entry name" value="Glyco_hydro_71"/>
    <property type="match status" value="1"/>
</dbReference>
<feature type="chain" id="PRO_5012973585" description="Carbohydrate-binding module family 24 protein" evidence="1">
    <location>
        <begin position="28"/>
        <end position="1031"/>
    </location>
</feature>
<reference evidence="3" key="1">
    <citation type="journal article" date="2017" name="Genome Biol.">
        <title>Comparative genomics reveals high biological diversity and specific adaptations in the industrially and medically important fungal genus Aspergillus.</title>
        <authorList>
            <person name="de Vries R.P."/>
            <person name="Riley R."/>
            <person name="Wiebenga A."/>
            <person name="Aguilar-Osorio G."/>
            <person name="Amillis S."/>
            <person name="Uchima C.A."/>
            <person name="Anderluh G."/>
            <person name="Asadollahi M."/>
            <person name="Askin M."/>
            <person name="Barry K."/>
            <person name="Battaglia E."/>
            <person name="Bayram O."/>
            <person name="Benocci T."/>
            <person name="Braus-Stromeyer S.A."/>
            <person name="Caldana C."/>
            <person name="Canovas D."/>
            <person name="Cerqueira G.C."/>
            <person name="Chen F."/>
            <person name="Chen W."/>
            <person name="Choi C."/>
            <person name="Clum A."/>
            <person name="Dos Santos R.A."/>
            <person name="Damasio A.R."/>
            <person name="Diallinas G."/>
            <person name="Emri T."/>
            <person name="Fekete E."/>
            <person name="Flipphi M."/>
            <person name="Freyberg S."/>
            <person name="Gallo A."/>
            <person name="Gournas C."/>
            <person name="Habgood R."/>
            <person name="Hainaut M."/>
            <person name="Harispe M.L."/>
            <person name="Henrissat B."/>
            <person name="Hilden K.S."/>
            <person name="Hope R."/>
            <person name="Hossain A."/>
            <person name="Karabika E."/>
            <person name="Karaffa L."/>
            <person name="Karanyi Z."/>
            <person name="Krasevec N."/>
            <person name="Kuo A."/>
            <person name="Kusch H."/>
            <person name="LaButti K."/>
            <person name="Lagendijk E.L."/>
            <person name="Lapidus A."/>
            <person name="Levasseur A."/>
            <person name="Lindquist E."/>
            <person name="Lipzen A."/>
            <person name="Logrieco A.F."/>
            <person name="MacCabe A."/>
            <person name="Maekelae M.R."/>
            <person name="Malavazi I."/>
            <person name="Melin P."/>
            <person name="Meyer V."/>
            <person name="Mielnichuk N."/>
            <person name="Miskei M."/>
            <person name="Molnar A.P."/>
            <person name="Mule G."/>
            <person name="Ngan C.Y."/>
            <person name="Orejas M."/>
            <person name="Orosz E."/>
            <person name="Ouedraogo J.P."/>
            <person name="Overkamp K.M."/>
            <person name="Park H.-S."/>
            <person name="Perrone G."/>
            <person name="Piumi F."/>
            <person name="Punt P.J."/>
            <person name="Ram A.F."/>
            <person name="Ramon A."/>
            <person name="Rauscher S."/>
            <person name="Record E."/>
            <person name="Riano-Pachon D.M."/>
            <person name="Robert V."/>
            <person name="Roehrig J."/>
            <person name="Ruller R."/>
            <person name="Salamov A."/>
            <person name="Salih N.S."/>
            <person name="Samson R.A."/>
            <person name="Sandor E."/>
            <person name="Sanguinetti M."/>
            <person name="Schuetze T."/>
            <person name="Sepcic K."/>
            <person name="Shelest E."/>
            <person name="Sherlock G."/>
            <person name="Sophianopoulou V."/>
            <person name="Squina F.M."/>
            <person name="Sun H."/>
            <person name="Susca A."/>
            <person name="Todd R.B."/>
            <person name="Tsang A."/>
            <person name="Unkles S.E."/>
            <person name="van de Wiele N."/>
            <person name="van Rossen-Uffink D."/>
            <person name="Oliveira J.V."/>
            <person name="Vesth T.C."/>
            <person name="Visser J."/>
            <person name="Yu J.-H."/>
            <person name="Zhou M."/>
            <person name="Andersen M.R."/>
            <person name="Archer D.B."/>
            <person name="Baker S.E."/>
            <person name="Benoit I."/>
            <person name="Brakhage A.A."/>
            <person name="Braus G.H."/>
            <person name="Fischer R."/>
            <person name="Frisvad J.C."/>
            <person name="Goldman G.H."/>
            <person name="Houbraken J."/>
            <person name="Oakley B."/>
            <person name="Pocsi I."/>
            <person name="Scazzocchio C."/>
            <person name="Seiboth B."/>
            <person name="vanKuyk P.A."/>
            <person name="Wortman J."/>
            <person name="Dyer P.S."/>
            <person name="Grigoriev I.V."/>
        </authorList>
    </citation>
    <scope>NUCLEOTIDE SEQUENCE [LARGE SCALE GENOMIC DNA]</scope>
    <source>
        <strain evidence="3">CBS 134.48</strain>
    </source>
</reference>
<evidence type="ECO:0000256" key="1">
    <source>
        <dbReference type="SAM" id="SignalP"/>
    </source>
</evidence>
<dbReference type="OMA" id="CERDRCY"/>
<dbReference type="Proteomes" id="UP000184304">
    <property type="component" value="Unassembled WGS sequence"/>
</dbReference>